<feature type="compositionally biased region" description="Polar residues" evidence="1">
    <location>
        <begin position="81"/>
        <end position="91"/>
    </location>
</feature>
<reference evidence="2 3" key="1">
    <citation type="submission" date="2021-06" db="EMBL/GenBank/DDBJ databases">
        <authorList>
            <person name="Palmer J.M."/>
        </authorList>
    </citation>
    <scope>NUCLEOTIDE SEQUENCE [LARGE SCALE GENOMIC DNA]</scope>
    <source>
        <strain evidence="2 3">CL_MEX2019</strain>
        <tissue evidence="2">Muscle</tissue>
    </source>
</reference>
<name>A0ABU7DKE7_9TELE</name>
<proteinExistence type="predicted"/>
<protein>
    <submittedName>
        <fullName evidence="2">Uncharacterized protein</fullName>
    </submittedName>
</protein>
<gene>
    <name evidence="2" type="ORF">CHARACLAT_027708</name>
</gene>
<sequence>MDLKPPVYGRNANKTTIWIDLENGPELINGEAFSLWSPVSSYTVEPGQLRRCKAPSSWPLSHQWSSLETMVNKNLRLDPSGKTQRPTQNGQPFLHGPNGEQQDESWQLTETKGTNLSPWTNFCGLSPLPV</sequence>
<evidence type="ECO:0000256" key="1">
    <source>
        <dbReference type="SAM" id="MobiDB-lite"/>
    </source>
</evidence>
<evidence type="ECO:0000313" key="3">
    <source>
        <dbReference type="Proteomes" id="UP001352852"/>
    </source>
</evidence>
<dbReference type="EMBL" id="JAHUTJ010028140">
    <property type="protein sequence ID" value="MED6275553.1"/>
    <property type="molecule type" value="Genomic_DNA"/>
</dbReference>
<dbReference type="Proteomes" id="UP001352852">
    <property type="component" value="Unassembled WGS sequence"/>
</dbReference>
<feature type="region of interest" description="Disordered" evidence="1">
    <location>
        <begin position="76"/>
        <end position="108"/>
    </location>
</feature>
<keyword evidence="3" id="KW-1185">Reference proteome</keyword>
<evidence type="ECO:0000313" key="2">
    <source>
        <dbReference type="EMBL" id="MED6275553.1"/>
    </source>
</evidence>
<organism evidence="2 3">
    <name type="scientific">Characodon lateralis</name>
    <dbReference type="NCBI Taxonomy" id="208331"/>
    <lineage>
        <taxon>Eukaryota</taxon>
        <taxon>Metazoa</taxon>
        <taxon>Chordata</taxon>
        <taxon>Craniata</taxon>
        <taxon>Vertebrata</taxon>
        <taxon>Euteleostomi</taxon>
        <taxon>Actinopterygii</taxon>
        <taxon>Neopterygii</taxon>
        <taxon>Teleostei</taxon>
        <taxon>Neoteleostei</taxon>
        <taxon>Acanthomorphata</taxon>
        <taxon>Ovalentaria</taxon>
        <taxon>Atherinomorphae</taxon>
        <taxon>Cyprinodontiformes</taxon>
        <taxon>Goodeidae</taxon>
        <taxon>Characodon</taxon>
    </lineage>
</organism>
<comment type="caution">
    <text evidence="2">The sequence shown here is derived from an EMBL/GenBank/DDBJ whole genome shotgun (WGS) entry which is preliminary data.</text>
</comment>
<accession>A0ABU7DKE7</accession>